<organism evidence="3">
    <name type="scientific">Chlorella variabilis</name>
    <name type="common">Green alga</name>
    <dbReference type="NCBI Taxonomy" id="554065"/>
    <lineage>
        <taxon>Eukaryota</taxon>
        <taxon>Viridiplantae</taxon>
        <taxon>Chlorophyta</taxon>
        <taxon>core chlorophytes</taxon>
        <taxon>Trebouxiophyceae</taxon>
        <taxon>Chlorellales</taxon>
        <taxon>Chlorellaceae</taxon>
        <taxon>Chlorella clade</taxon>
        <taxon>Chlorella</taxon>
    </lineage>
</organism>
<dbReference type="EMBL" id="GL433849">
    <property type="protein sequence ID" value="EFN54088.1"/>
    <property type="molecule type" value="Genomic_DNA"/>
</dbReference>
<gene>
    <name evidence="2" type="ORF">CHLNCDRAFT_25277</name>
</gene>
<dbReference type="STRING" id="554065.E1ZK08"/>
<protein>
    <recommendedName>
        <fullName evidence="1">Peptidase C1A papain C-terminal domain-containing protein</fullName>
    </recommendedName>
</protein>
<dbReference type="SUPFAM" id="SSF54001">
    <property type="entry name" value="Cysteine proteinases"/>
    <property type="match status" value="1"/>
</dbReference>
<dbReference type="InterPro" id="IPR000668">
    <property type="entry name" value="Peptidase_C1A_C"/>
</dbReference>
<accession>E1ZK08</accession>
<sequence>MDKNYWEVGSSLYLPPIKDADTEDPKFGTPAGALPALSPTSQRAVDWRARGRVSWAKDQGDCNACWAYAALGAVESALLIATGR</sequence>
<dbReference type="Pfam" id="PF00112">
    <property type="entry name" value="Peptidase_C1"/>
    <property type="match status" value="1"/>
</dbReference>
<dbReference type="GO" id="GO:0008234">
    <property type="term" value="F:cysteine-type peptidase activity"/>
    <property type="evidence" value="ECO:0007669"/>
    <property type="project" value="InterPro"/>
</dbReference>
<dbReference type="Gene3D" id="3.90.70.10">
    <property type="entry name" value="Cysteine proteinases"/>
    <property type="match status" value="1"/>
</dbReference>
<dbReference type="Proteomes" id="UP000008141">
    <property type="component" value="Unassembled WGS sequence"/>
</dbReference>
<dbReference type="GO" id="GO:0006508">
    <property type="term" value="P:proteolysis"/>
    <property type="evidence" value="ECO:0007669"/>
    <property type="project" value="InterPro"/>
</dbReference>
<evidence type="ECO:0000313" key="2">
    <source>
        <dbReference type="EMBL" id="EFN54088.1"/>
    </source>
</evidence>
<dbReference type="InParanoid" id="E1ZK08"/>
<evidence type="ECO:0000313" key="3">
    <source>
        <dbReference type="Proteomes" id="UP000008141"/>
    </source>
</evidence>
<dbReference type="OrthoDB" id="10253408at2759"/>
<feature type="non-terminal residue" evidence="2">
    <location>
        <position position="84"/>
    </location>
</feature>
<evidence type="ECO:0000259" key="1">
    <source>
        <dbReference type="Pfam" id="PF00112"/>
    </source>
</evidence>
<keyword evidence="3" id="KW-1185">Reference proteome</keyword>
<proteinExistence type="predicted"/>
<dbReference type="GeneID" id="17353377"/>
<feature type="domain" description="Peptidase C1A papain C-terminal" evidence="1">
    <location>
        <begin position="43"/>
        <end position="82"/>
    </location>
</feature>
<dbReference type="KEGG" id="cvr:CHLNCDRAFT_25277"/>
<dbReference type="AlphaFoldDB" id="E1ZK08"/>
<name>E1ZK08_CHLVA</name>
<dbReference type="InterPro" id="IPR038765">
    <property type="entry name" value="Papain-like_cys_pep_sf"/>
</dbReference>
<dbReference type="RefSeq" id="XP_005846190.1">
    <property type="nucleotide sequence ID" value="XM_005846128.1"/>
</dbReference>
<reference evidence="2 3" key="1">
    <citation type="journal article" date="2010" name="Plant Cell">
        <title>The Chlorella variabilis NC64A genome reveals adaptation to photosymbiosis, coevolution with viruses, and cryptic sex.</title>
        <authorList>
            <person name="Blanc G."/>
            <person name="Duncan G."/>
            <person name="Agarkova I."/>
            <person name="Borodovsky M."/>
            <person name="Gurnon J."/>
            <person name="Kuo A."/>
            <person name="Lindquist E."/>
            <person name="Lucas S."/>
            <person name="Pangilinan J."/>
            <person name="Polle J."/>
            <person name="Salamov A."/>
            <person name="Terry A."/>
            <person name="Yamada T."/>
            <person name="Dunigan D.D."/>
            <person name="Grigoriev I.V."/>
            <person name="Claverie J.M."/>
            <person name="Van Etten J.L."/>
        </authorList>
    </citation>
    <scope>NUCLEOTIDE SEQUENCE [LARGE SCALE GENOMIC DNA]</scope>
    <source>
        <strain evidence="2 3">NC64A</strain>
    </source>
</reference>